<gene>
    <name evidence="1" type="ORF">BpHYR1_037208</name>
</gene>
<sequence length="69" mass="8424">MIYKTGNTYMVSNEESQGQLIGRKTRKKRHHFWSPNQIIELMTNVFKKTLKKKFQNFVYEQKKFKLLKI</sequence>
<reference evidence="1 2" key="1">
    <citation type="journal article" date="2018" name="Sci. Rep.">
        <title>Genomic signatures of local adaptation to the degree of environmental predictability in rotifers.</title>
        <authorList>
            <person name="Franch-Gras L."/>
            <person name="Hahn C."/>
            <person name="Garcia-Roger E.M."/>
            <person name="Carmona M.J."/>
            <person name="Serra M."/>
            <person name="Gomez A."/>
        </authorList>
    </citation>
    <scope>NUCLEOTIDE SEQUENCE [LARGE SCALE GENOMIC DNA]</scope>
    <source>
        <strain evidence="1">HYR1</strain>
    </source>
</reference>
<keyword evidence="2" id="KW-1185">Reference proteome</keyword>
<accession>A0A3M7QSL0</accession>
<comment type="caution">
    <text evidence="1">The sequence shown here is derived from an EMBL/GenBank/DDBJ whole genome shotgun (WGS) entry which is preliminary data.</text>
</comment>
<evidence type="ECO:0000313" key="2">
    <source>
        <dbReference type="Proteomes" id="UP000276133"/>
    </source>
</evidence>
<name>A0A3M7QSL0_BRAPC</name>
<dbReference type="AlphaFoldDB" id="A0A3M7QSL0"/>
<protein>
    <submittedName>
        <fullName evidence="1">Uncharacterized protein</fullName>
    </submittedName>
</protein>
<dbReference type="Proteomes" id="UP000276133">
    <property type="component" value="Unassembled WGS sequence"/>
</dbReference>
<evidence type="ECO:0000313" key="1">
    <source>
        <dbReference type="EMBL" id="RNA14263.1"/>
    </source>
</evidence>
<organism evidence="1 2">
    <name type="scientific">Brachionus plicatilis</name>
    <name type="common">Marine rotifer</name>
    <name type="synonym">Brachionus muelleri</name>
    <dbReference type="NCBI Taxonomy" id="10195"/>
    <lineage>
        <taxon>Eukaryota</taxon>
        <taxon>Metazoa</taxon>
        <taxon>Spiralia</taxon>
        <taxon>Gnathifera</taxon>
        <taxon>Rotifera</taxon>
        <taxon>Eurotatoria</taxon>
        <taxon>Monogononta</taxon>
        <taxon>Pseudotrocha</taxon>
        <taxon>Ploima</taxon>
        <taxon>Brachionidae</taxon>
        <taxon>Brachionus</taxon>
    </lineage>
</organism>
<dbReference type="EMBL" id="REGN01005223">
    <property type="protein sequence ID" value="RNA14263.1"/>
    <property type="molecule type" value="Genomic_DNA"/>
</dbReference>
<proteinExistence type="predicted"/>